<dbReference type="InterPro" id="IPR006555">
    <property type="entry name" value="ATP-dep_Helicase_C"/>
</dbReference>
<evidence type="ECO:0000256" key="1">
    <source>
        <dbReference type="ARBA" id="ARBA00001966"/>
    </source>
</evidence>
<evidence type="ECO:0000256" key="9">
    <source>
        <dbReference type="ARBA" id="ARBA00023004"/>
    </source>
</evidence>
<dbReference type="GeneID" id="24917528"/>
<evidence type="ECO:0000256" key="5">
    <source>
        <dbReference type="ARBA" id="ARBA00022741"/>
    </source>
</evidence>
<comment type="similarity">
    <text evidence="3">Belongs to the DEAD box helicase family. DEAH subfamily. DDX11/CHL1 sub-subfamily.</text>
</comment>
<evidence type="ECO:0000313" key="14">
    <source>
        <dbReference type="EMBL" id="CBK19796.2"/>
    </source>
</evidence>
<dbReference type="OMA" id="QTHQFRD"/>
<evidence type="ECO:0000256" key="8">
    <source>
        <dbReference type="ARBA" id="ARBA00022840"/>
    </source>
</evidence>
<dbReference type="InterPro" id="IPR027417">
    <property type="entry name" value="P-loop_NTPase"/>
</dbReference>
<keyword evidence="6" id="KW-0378">Hydrolase</keyword>
<gene>
    <name evidence="14" type="ORF">GSBLH_T00000210001</name>
</gene>
<keyword evidence="12" id="KW-0539">Nucleus</keyword>
<dbReference type="PROSITE" id="PS51193">
    <property type="entry name" value="HELICASE_ATP_BIND_2"/>
    <property type="match status" value="1"/>
</dbReference>
<name>D8LVF7_BLAHO</name>
<dbReference type="Gene3D" id="3.40.50.300">
    <property type="entry name" value="P-loop containing nucleotide triphosphate hydrolases"/>
    <property type="match status" value="3"/>
</dbReference>
<dbReference type="InterPro" id="IPR014013">
    <property type="entry name" value="Helic_SF1/SF2_ATP-bd_DinG/Rad3"/>
</dbReference>
<keyword evidence="8" id="KW-0067">ATP-binding</keyword>
<evidence type="ECO:0000256" key="11">
    <source>
        <dbReference type="ARBA" id="ARBA00023235"/>
    </source>
</evidence>
<dbReference type="OrthoDB" id="267079at2759"/>
<dbReference type="NCBIfam" id="TIGR00604">
    <property type="entry name" value="rad3"/>
    <property type="match status" value="1"/>
</dbReference>
<feature type="domain" description="Helicase ATP-binding" evidence="13">
    <location>
        <begin position="1"/>
        <end position="374"/>
    </location>
</feature>
<keyword evidence="10" id="KW-0411">Iron-sulfur</keyword>
<dbReference type="InterPro" id="IPR010614">
    <property type="entry name" value="RAD3-like_helicase_DEAD"/>
</dbReference>
<comment type="subcellular location">
    <subcellularLocation>
        <location evidence="2">Nucleus</location>
    </subcellularLocation>
</comment>
<dbReference type="InterPro" id="IPR006554">
    <property type="entry name" value="Helicase-like_DEXD_c2"/>
</dbReference>
<proteinExistence type="inferred from homology"/>
<keyword evidence="7" id="KW-0347">Helicase</keyword>
<dbReference type="SUPFAM" id="SSF52540">
    <property type="entry name" value="P-loop containing nucleoside triphosphate hydrolases"/>
    <property type="match status" value="1"/>
</dbReference>
<dbReference type="GO" id="GO:0016818">
    <property type="term" value="F:hydrolase activity, acting on acid anhydrides, in phosphorus-containing anhydrides"/>
    <property type="evidence" value="ECO:0007669"/>
    <property type="project" value="InterPro"/>
</dbReference>
<dbReference type="InterPro" id="IPR042493">
    <property type="entry name" value="XPD_DNA_FeS"/>
</dbReference>
<organism evidence="14">
    <name type="scientific">Blastocystis hominis</name>
    <dbReference type="NCBI Taxonomy" id="12968"/>
    <lineage>
        <taxon>Eukaryota</taxon>
        <taxon>Sar</taxon>
        <taxon>Stramenopiles</taxon>
        <taxon>Bigyra</taxon>
        <taxon>Opalozoa</taxon>
        <taxon>Opalinata</taxon>
        <taxon>Blastocystidae</taxon>
        <taxon>Blastocystis</taxon>
    </lineage>
</organism>
<dbReference type="GO" id="GO:0051536">
    <property type="term" value="F:iron-sulfur cluster binding"/>
    <property type="evidence" value="ECO:0007669"/>
    <property type="project" value="UniProtKB-KW"/>
</dbReference>
<dbReference type="Pfam" id="PF06733">
    <property type="entry name" value="DEAD_2"/>
    <property type="match status" value="1"/>
</dbReference>
<evidence type="ECO:0000256" key="3">
    <source>
        <dbReference type="ARBA" id="ARBA00008435"/>
    </source>
</evidence>
<dbReference type="EMBL" id="FN668638">
    <property type="protein sequence ID" value="CBK19796.2"/>
    <property type="molecule type" value="Genomic_DNA"/>
</dbReference>
<dbReference type="SMART" id="SM00491">
    <property type="entry name" value="HELICc2"/>
    <property type="match status" value="1"/>
</dbReference>
<dbReference type="RefSeq" id="XP_012893844.1">
    <property type="nucleotide sequence ID" value="XM_013038390.1"/>
</dbReference>
<dbReference type="GO" id="GO:0005524">
    <property type="term" value="F:ATP binding"/>
    <property type="evidence" value="ECO:0007669"/>
    <property type="project" value="UniProtKB-KW"/>
</dbReference>
<keyword evidence="5" id="KW-0547">Nucleotide-binding</keyword>
<dbReference type="GO" id="GO:0003677">
    <property type="term" value="F:DNA binding"/>
    <property type="evidence" value="ECO:0007669"/>
    <property type="project" value="InterPro"/>
</dbReference>
<keyword evidence="15" id="KW-1185">Reference proteome</keyword>
<evidence type="ECO:0000256" key="6">
    <source>
        <dbReference type="ARBA" id="ARBA00022801"/>
    </source>
</evidence>
<dbReference type="CDD" id="cd18788">
    <property type="entry name" value="SF2_C_XPD"/>
    <property type="match status" value="1"/>
</dbReference>
<evidence type="ECO:0000313" key="15">
    <source>
        <dbReference type="Proteomes" id="UP000008312"/>
    </source>
</evidence>
<evidence type="ECO:0000256" key="10">
    <source>
        <dbReference type="ARBA" id="ARBA00023014"/>
    </source>
</evidence>
<accession>D8LVF7</accession>
<dbReference type="Gene3D" id="1.10.275.40">
    <property type="match status" value="1"/>
</dbReference>
<evidence type="ECO:0000256" key="12">
    <source>
        <dbReference type="ARBA" id="ARBA00023242"/>
    </source>
</evidence>
<dbReference type="GO" id="GO:0005634">
    <property type="term" value="C:nucleus"/>
    <property type="evidence" value="ECO:0007669"/>
    <property type="project" value="UniProtKB-SubCell"/>
</dbReference>
<dbReference type="PANTHER" id="PTHR11472:SF41">
    <property type="entry name" value="ATP-DEPENDENT DNA HELICASE DDX11-RELATED"/>
    <property type="match status" value="1"/>
</dbReference>
<evidence type="ECO:0000259" key="13">
    <source>
        <dbReference type="PROSITE" id="PS51193"/>
    </source>
</evidence>
<dbReference type="GO" id="GO:0046872">
    <property type="term" value="F:metal ion binding"/>
    <property type="evidence" value="ECO:0007669"/>
    <property type="project" value="UniProtKB-KW"/>
</dbReference>
<dbReference type="Pfam" id="PF13307">
    <property type="entry name" value="Helicase_C_2"/>
    <property type="match status" value="1"/>
</dbReference>
<dbReference type="AlphaFoldDB" id="D8LVF7"/>
<reference evidence="14" key="1">
    <citation type="submission" date="2010-02" db="EMBL/GenBank/DDBJ databases">
        <title>Sequencing and annotation of the Blastocystis hominis genome.</title>
        <authorList>
            <person name="Wincker P."/>
        </authorList>
    </citation>
    <scope>NUCLEOTIDE SEQUENCE</scope>
    <source>
        <strain evidence="14">Singapore isolate B</strain>
    </source>
</reference>
<evidence type="ECO:0000256" key="4">
    <source>
        <dbReference type="ARBA" id="ARBA00022723"/>
    </source>
</evidence>
<dbReference type="Proteomes" id="UP000008312">
    <property type="component" value="Unassembled WGS sequence"/>
</dbReference>
<dbReference type="Gene3D" id="1.10.30.20">
    <property type="entry name" value="Bacterial XPD DNA helicase, FeS cluster domain"/>
    <property type="match status" value="1"/>
</dbReference>
<dbReference type="GO" id="GO:0003678">
    <property type="term" value="F:DNA helicase activity"/>
    <property type="evidence" value="ECO:0007669"/>
    <property type="project" value="InterPro"/>
</dbReference>
<evidence type="ECO:0000256" key="7">
    <source>
        <dbReference type="ARBA" id="ARBA00022806"/>
    </source>
</evidence>
<dbReference type="GO" id="GO:0006139">
    <property type="term" value="P:nucleobase-containing compound metabolic process"/>
    <property type="evidence" value="ECO:0007669"/>
    <property type="project" value="InterPro"/>
</dbReference>
<dbReference type="PANTHER" id="PTHR11472">
    <property type="entry name" value="DNA REPAIR DEAD HELICASE RAD3/XP-D SUBFAMILY MEMBER"/>
    <property type="match status" value="1"/>
</dbReference>
<dbReference type="InterPro" id="IPR013020">
    <property type="entry name" value="Rad3/Chl1-like"/>
</dbReference>
<keyword evidence="11" id="KW-0413">Isomerase</keyword>
<sequence length="759" mass="85736">MNTLFDILMKGNIGIIESPTGTGKTLSLLCGSLTWLNSVSTLPEDYVRDGTKENKQTQTSLADFPAWLLDITDEDVALSTIKYDIYITCRRKTGESAFPTGTTEKAVAETKRTKIATAKGIVREGLCSSAERNPFGDGKGGRTDRCHQSIVSSVFTLSPQIYYCSRTHSQLSQVFQEFLHSAWAEDVQCSCIGGRRSFCIHPTVKRLPTDAQMSDECLFLQRNRSRGKEGCLFHNREREESIRDEVLTTNLEIEDLVQYAEKEKGCPYYASRKAIPYLKLVLLPYNLILNKKSREALGIDLKNQVVIFDEAHNLINAIGDLFSPTVTLSMLSSSHSQIDAYYQRYSDRLSSESHSFIIHLQTILKALSHLLTTKPSNFGMVNIFTVNRFIQHLHLESINLFDILHFITSKRIVQKLNGFVDTLGEDGKPPVSHFPAVTDFILALTNDNEDARVVVSYSKDNGPFLRFLLLNPSVYFKEIVDECRSVIITGGTLQPFSEFSSQLFPHLSQDRIVSLSLPHILSPDHVGAFYVTHTATRQEMRFDFSNRENPSLLSDLASKLGILCRTVPRGLVVFFPSFSMLQTTLRFLHSTGKFSSLNELKPIFSEEREKDVFAAYSSYLKDHPSKGALLFAVIGGKLSEGINFSDDLGRCVAIVGMPYPNKTDVVLQERMKYLDQQKAGLGQDYYSNLCIKAVNQAIGRAFRHKEDWASVVFLDYRYCQQSIRSRLTRWIDNRGLVCNNDDVLLKQLQAFYQRFNLGV</sequence>
<dbReference type="GO" id="GO:0034085">
    <property type="term" value="P:establishment of sister chromatid cohesion"/>
    <property type="evidence" value="ECO:0007669"/>
    <property type="project" value="TreeGrafter"/>
</dbReference>
<protein>
    <recommendedName>
        <fullName evidence="13">Helicase ATP-binding domain-containing protein</fullName>
    </recommendedName>
</protein>
<evidence type="ECO:0000256" key="2">
    <source>
        <dbReference type="ARBA" id="ARBA00004123"/>
    </source>
</evidence>
<comment type="cofactor">
    <cofactor evidence="1">
        <name>[4Fe-4S] cluster</name>
        <dbReference type="ChEBI" id="CHEBI:49883"/>
    </cofactor>
</comment>
<dbReference type="InParanoid" id="D8LVF7"/>
<keyword evidence="4" id="KW-0479">Metal-binding</keyword>
<dbReference type="SMART" id="SM00488">
    <property type="entry name" value="DEXDc2"/>
    <property type="match status" value="1"/>
</dbReference>
<dbReference type="InterPro" id="IPR045028">
    <property type="entry name" value="DinG/Rad3-like"/>
</dbReference>
<keyword evidence="9" id="KW-0408">Iron</keyword>